<evidence type="ECO:0000313" key="2">
    <source>
        <dbReference type="EMBL" id="RPB04575.1"/>
    </source>
</evidence>
<name>A0A3N4KFB3_9PEZI</name>
<evidence type="ECO:0000256" key="1">
    <source>
        <dbReference type="SAM" id="MobiDB-lite"/>
    </source>
</evidence>
<gene>
    <name evidence="2" type="ORF">L873DRAFT_1798854</name>
</gene>
<dbReference type="AlphaFoldDB" id="A0A3N4KFB3"/>
<sequence length="88" mass="10130">LDSHPPSATSQPSLPPAETSSHNHSEVPTEPLSPAELRRFEELMVRRGRFLSDYERYSTCRKTFTACQKTVVVLKTRLLKRVACWTWL</sequence>
<accession>A0A3N4KFB3</accession>
<feature type="compositionally biased region" description="Polar residues" evidence="1">
    <location>
        <begin position="1"/>
        <end position="20"/>
    </location>
</feature>
<evidence type="ECO:0000313" key="3">
    <source>
        <dbReference type="Proteomes" id="UP000276215"/>
    </source>
</evidence>
<organism evidence="2 3">
    <name type="scientific">Choiromyces venosus 120613-1</name>
    <dbReference type="NCBI Taxonomy" id="1336337"/>
    <lineage>
        <taxon>Eukaryota</taxon>
        <taxon>Fungi</taxon>
        <taxon>Dikarya</taxon>
        <taxon>Ascomycota</taxon>
        <taxon>Pezizomycotina</taxon>
        <taxon>Pezizomycetes</taxon>
        <taxon>Pezizales</taxon>
        <taxon>Tuberaceae</taxon>
        <taxon>Choiromyces</taxon>
    </lineage>
</organism>
<dbReference type="EMBL" id="ML120357">
    <property type="protein sequence ID" value="RPB04575.1"/>
    <property type="molecule type" value="Genomic_DNA"/>
</dbReference>
<keyword evidence="3" id="KW-1185">Reference proteome</keyword>
<feature type="non-terminal residue" evidence="2">
    <location>
        <position position="1"/>
    </location>
</feature>
<protein>
    <submittedName>
        <fullName evidence="2">Uncharacterized protein</fullName>
    </submittedName>
</protein>
<dbReference type="Proteomes" id="UP000276215">
    <property type="component" value="Unassembled WGS sequence"/>
</dbReference>
<reference evidence="2 3" key="1">
    <citation type="journal article" date="2018" name="Nat. Ecol. Evol.">
        <title>Pezizomycetes genomes reveal the molecular basis of ectomycorrhizal truffle lifestyle.</title>
        <authorList>
            <person name="Murat C."/>
            <person name="Payen T."/>
            <person name="Noel B."/>
            <person name="Kuo A."/>
            <person name="Morin E."/>
            <person name="Chen J."/>
            <person name="Kohler A."/>
            <person name="Krizsan K."/>
            <person name="Balestrini R."/>
            <person name="Da Silva C."/>
            <person name="Montanini B."/>
            <person name="Hainaut M."/>
            <person name="Levati E."/>
            <person name="Barry K.W."/>
            <person name="Belfiori B."/>
            <person name="Cichocki N."/>
            <person name="Clum A."/>
            <person name="Dockter R.B."/>
            <person name="Fauchery L."/>
            <person name="Guy J."/>
            <person name="Iotti M."/>
            <person name="Le Tacon F."/>
            <person name="Lindquist E.A."/>
            <person name="Lipzen A."/>
            <person name="Malagnac F."/>
            <person name="Mello A."/>
            <person name="Molinier V."/>
            <person name="Miyauchi S."/>
            <person name="Poulain J."/>
            <person name="Riccioni C."/>
            <person name="Rubini A."/>
            <person name="Sitrit Y."/>
            <person name="Splivallo R."/>
            <person name="Traeger S."/>
            <person name="Wang M."/>
            <person name="Zifcakova L."/>
            <person name="Wipf D."/>
            <person name="Zambonelli A."/>
            <person name="Paolocci F."/>
            <person name="Nowrousian M."/>
            <person name="Ottonello S."/>
            <person name="Baldrian P."/>
            <person name="Spatafora J.W."/>
            <person name="Henrissat B."/>
            <person name="Nagy L.G."/>
            <person name="Aury J.M."/>
            <person name="Wincker P."/>
            <person name="Grigoriev I.V."/>
            <person name="Bonfante P."/>
            <person name="Martin F.M."/>
        </authorList>
    </citation>
    <scope>NUCLEOTIDE SEQUENCE [LARGE SCALE GENOMIC DNA]</scope>
    <source>
        <strain evidence="2 3">120613-1</strain>
    </source>
</reference>
<proteinExistence type="predicted"/>
<feature type="region of interest" description="Disordered" evidence="1">
    <location>
        <begin position="1"/>
        <end position="34"/>
    </location>
</feature>